<dbReference type="NCBIfam" id="TIGR02675">
    <property type="entry name" value="tape_meas_nterm"/>
    <property type="match status" value="1"/>
</dbReference>
<dbReference type="EMBL" id="CP033905">
    <property type="protein sequence ID" value="AZR06377.1"/>
    <property type="molecule type" value="Genomic_DNA"/>
</dbReference>
<evidence type="ECO:0000313" key="2">
    <source>
        <dbReference type="EMBL" id="AZR06377.1"/>
    </source>
</evidence>
<proteinExistence type="predicted"/>
<accession>A0A3Q9GHM2</accession>
<dbReference type="Proteomes" id="UP000275951">
    <property type="component" value="Chromosome"/>
</dbReference>
<protein>
    <recommendedName>
        <fullName evidence="1">Tape measure protein N-terminal domain-containing protein</fullName>
    </recommendedName>
</protein>
<organism evidence="2 3">
    <name type="scientific">Trueperella pyogenes</name>
    <dbReference type="NCBI Taxonomy" id="1661"/>
    <lineage>
        <taxon>Bacteria</taxon>
        <taxon>Bacillati</taxon>
        <taxon>Actinomycetota</taxon>
        <taxon>Actinomycetes</taxon>
        <taxon>Actinomycetales</taxon>
        <taxon>Actinomycetaceae</taxon>
        <taxon>Trueperella</taxon>
    </lineage>
</organism>
<evidence type="ECO:0000313" key="3">
    <source>
        <dbReference type="Proteomes" id="UP000275951"/>
    </source>
</evidence>
<name>A0A3Q9GHM2_9ACTO</name>
<evidence type="ECO:0000259" key="1">
    <source>
        <dbReference type="Pfam" id="PF20155"/>
    </source>
</evidence>
<reference evidence="2 3" key="1">
    <citation type="submission" date="2018-11" db="EMBL/GenBank/DDBJ databases">
        <title>Multidrug-resistant genes are associated with an 42-kb island TGI1 carrying a complex class 1 integron in a Trueperella pyogenes.</title>
        <authorList>
            <person name="Dong W."/>
        </authorList>
    </citation>
    <scope>NUCLEOTIDE SEQUENCE [LARGE SCALE GENOMIC DNA]</scope>
    <source>
        <strain evidence="2 3">TP4</strain>
    </source>
</reference>
<feature type="domain" description="Tape measure protein N-terminal" evidence="1">
    <location>
        <begin position="77"/>
        <end position="250"/>
    </location>
</feature>
<sequence length="1139" mass="118429">MAYELARAYVQIIPSMRGALPTLKSELNGVASSSAFTGAGHKMGATLATKAGKALKTGLVAGAAATGGAVTVALSKGFKRLKAFEQAEQSMKGMGLSAGKIATVMANANKAVEGTAFGLDAAATAAKSLVTSGVEPGEKLQRVLSLIGDTAAQAGVDFNAMGLIWNKVFAKGKLQGDEAMQLMEAGIPVYQLVAEQMGITAQEAMKLGQKGKISADIFAAAMEKQYKGSALAMGNTVTGSFQNVLAAMGRLGQGILAGPFADLPAFFTHVRNQINKVTPTVTRVSGEVYAGAKAITLALYGSGNARSVAEAFGLGEAATRRVATSLAVVRSQIDQTGVQVRKSGQAIGEAFRWIDQNASLGKTLDVLDRLVKLGGTLVRGGMQVATALAPIVSYGAQAAMILGGGVLKAVEALAPAATELGVAIAKTGVSFSTLLVPTAQIASAVLVPLANATAKTAEAIASLPTPVLGIVVAFASLKAGIGPLPGIMSALTKAFSVIDTAKIASGFQDLYLRSLYVKDGMKSLKPGLGGVKSALDSFGTAAHGVVPKLGMLGKAGALLKANLPLIAISAVVAGLSKMAEASARNRQELADLRSSFDEFGRATDNTRAKIVEMMRADENWAGFGKNLEDRLNDVGISTKTAVDAIMDGGPKLEKLKATLNELADQQKNMRGQPTRRAREIRDLADAVGKVSGEYQESAQTAKKAADASNQVALAAEKEADAIARVISASQKRQDQLLGVTNKALAAREAQRSLNDAVEQAARVVNDGAASWDAKNAALDRVAEATQRATVAARENGASQEELNAIIDGGKQKFFDLATQAGMSADEVEALWKQIGLAPGIVTTKIDIDTLQAWTKLGKLKIGIDETTGLVTIEGNPVPANTKLAQVKGAIDNGNGTVTINGNTYPADMSLETYLGKVANSYEYVTLDGNKVKAEAALAATLQAIRDGKESVTIDGKAYKAKEVLAEVKLQIRNSVESVKISAQIAPSFYSTLQSAMAQIAKKQANIMLGGTGPAALKMSLHADGGILRFANGGRYERHIAQIARPGEWRVWAEPETGGEAYIPLAVSKRQRSTEILAEVASRFGYRLSRFADGGLPTSGTTTPGVGPTIVNIHVDMAQLASVRTVEDLLANIGRWSAQA</sequence>
<dbReference type="AlphaFoldDB" id="A0A3Q9GHM2"/>
<dbReference type="InterPro" id="IPR013491">
    <property type="entry name" value="Tape_meas_N"/>
</dbReference>
<gene>
    <name evidence="2" type="ORF">EBQ10_03090</name>
</gene>
<dbReference type="Pfam" id="PF20155">
    <property type="entry name" value="TMP_3"/>
    <property type="match status" value="1"/>
</dbReference>
<dbReference type="RefSeq" id="WP_126919892.1">
    <property type="nucleotide sequence ID" value="NZ_CP033905.1"/>
</dbReference>